<keyword evidence="5" id="KW-0472">Membrane</keyword>
<dbReference type="STRING" id="935700.jaqu_10580"/>
<keyword evidence="5" id="KW-0812">Transmembrane</keyword>
<evidence type="ECO:0000256" key="5">
    <source>
        <dbReference type="SAM" id="Phobius"/>
    </source>
</evidence>
<dbReference type="InterPro" id="IPR014315">
    <property type="entry name" value="ABC_heterocyst_DevB"/>
</dbReference>
<dbReference type="EMBL" id="JYFE01000020">
    <property type="protein sequence ID" value="KIT17326.1"/>
    <property type="molecule type" value="Genomic_DNA"/>
</dbReference>
<dbReference type="Gene3D" id="2.40.50.100">
    <property type="match status" value="1"/>
</dbReference>
<dbReference type="PANTHER" id="PTHR32347:SF27">
    <property type="entry name" value="RND EFFLUX PUMP MEMBRANE FUSION PROTEIN BARREL-SANDWICH DOMAIN-CONTAINING PROTEIN"/>
    <property type="match status" value="1"/>
</dbReference>
<dbReference type="OrthoDB" id="264111at2"/>
<protein>
    <submittedName>
        <fullName evidence="6">EmrA protein</fullName>
    </submittedName>
</protein>
<evidence type="ECO:0000256" key="4">
    <source>
        <dbReference type="SAM" id="MobiDB-lite"/>
    </source>
</evidence>
<organism evidence="6 7">
    <name type="scientific">Jannaschia aquimarina</name>
    <dbReference type="NCBI Taxonomy" id="935700"/>
    <lineage>
        <taxon>Bacteria</taxon>
        <taxon>Pseudomonadati</taxon>
        <taxon>Pseudomonadota</taxon>
        <taxon>Alphaproteobacteria</taxon>
        <taxon>Rhodobacterales</taxon>
        <taxon>Roseobacteraceae</taxon>
        <taxon>Jannaschia</taxon>
    </lineage>
</organism>
<evidence type="ECO:0000256" key="1">
    <source>
        <dbReference type="ARBA" id="ARBA00004196"/>
    </source>
</evidence>
<evidence type="ECO:0000313" key="6">
    <source>
        <dbReference type="EMBL" id="KIT17326.1"/>
    </source>
</evidence>
<dbReference type="RefSeq" id="WP_043917887.1">
    <property type="nucleotide sequence ID" value="NZ_FZPF01000007.1"/>
</dbReference>
<evidence type="ECO:0000256" key="3">
    <source>
        <dbReference type="SAM" id="Coils"/>
    </source>
</evidence>
<evidence type="ECO:0000256" key="2">
    <source>
        <dbReference type="ARBA" id="ARBA00023054"/>
    </source>
</evidence>
<feature type="transmembrane region" description="Helical" evidence="5">
    <location>
        <begin position="32"/>
        <end position="53"/>
    </location>
</feature>
<dbReference type="GO" id="GO:0030313">
    <property type="term" value="C:cell envelope"/>
    <property type="evidence" value="ECO:0007669"/>
    <property type="project" value="UniProtKB-SubCell"/>
</dbReference>
<dbReference type="InterPro" id="IPR050465">
    <property type="entry name" value="UPF0194_transport"/>
</dbReference>
<name>A0A0D1EK12_9RHOB</name>
<evidence type="ECO:0000313" key="7">
    <source>
        <dbReference type="Proteomes" id="UP000032232"/>
    </source>
</evidence>
<reference evidence="6 7" key="1">
    <citation type="submission" date="2015-02" db="EMBL/GenBank/DDBJ databases">
        <title>Genome Sequence of Jannaschia aquimarina DSM28248, a member of the Roseobacter clade.</title>
        <authorList>
            <person name="Voget S."/>
            <person name="Daniel R."/>
        </authorList>
    </citation>
    <scope>NUCLEOTIDE SEQUENCE [LARGE SCALE GENOMIC DNA]</scope>
    <source>
        <strain evidence="6 7">GSW-M26</strain>
    </source>
</reference>
<sequence length="404" mass="41946">MKDDQDGLPLAETGNAMPDDRAPRRRSGLFRVLRRLPIVFVLIACGGILGLYFQPPLLRAFFGLTGLEPGAGTDTPIAVALARVAAQEEIAMVSEGDVVALGRIIPEGDVVTVALPFGAGDARIETLNAGVGDTVAEGDILATLDNRARFESAVASARAALDAQEASLVQTRADVEASRAEARAALERAEATAEAADAELDRATSLLERGVTTRAVFDAALARATEAQRDVASRRATLSRFETETGEGQPAILLADANVGVARAALAEAELNLAGAVVRAPISGTVLVVNVRPGERPGDEGIMDLGNTARMTVEAEVYQSMIGRVAIGDPVTITADAFPGSLSGTVSAIGLEIGRQTITSDDPAANTDARVVDVIVALDDAGSQMASRFTNLEVVARIDAGRMP</sequence>
<keyword evidence="2 3" id="KW-0175">Coiled coil</keyword>
<keyword evidence="5" id="KW-1133">Transmembrane helix</keyword>
<accession>A0A0D1EK12</accession>
<dbReference type="AlphaFoldDB" id="A0A0D1EK12"/>
<gene>
    <name evidence="6" type="primary">emrA</name>
    <name evidence="6" type="ORF">jaqu_10580</name>
</gene>
<comment type="subcellular location">
    <subcellularLocation>
        <location evidence="1">Cell envelope</location>
    </subcellularLocation>
</comment>
<feature type="region of interest" description="Disordered" evidence="4">
    <location>
        <begin position="1"/>
        <end position="22"/>
    </location>
</feature>
<dbReference type="NCBIfam" id="TIGR02971">
    <property type="entry name" value="heterocyst_DevB"/>
    <property type="match status" value="1"/>
</dbReference>
<dbReference type="PATRIC" id="fig|935700.4.peg.1103"/>
<keyword evidence="7" id="KW-1185">Reference proteome</keyword>
<proteinExistence type="predicted"/>
<dbReference type="Gene3D" id="2.40.30.170">
    <property type="match status" value="1"/>
</dbReference>
<comment type="caution">
    <text evidence="6">The sequence shown here is derived from an EMBL/GenBank/DDBJ whole genome shotgun (WGS) entry which is preliminary data.</text>
</comment>
<dbReference type="PANTHER" id="PTHR32347">
    <property type="entry name" value="EFFLUX SYSTEM COMPONENT YKNX-RELATED"/>
    <property type="match status" value="1"/>
</dbReference>
<dbReference type="Proteomes" id="UP000032232">
    <property type="component" value="Unassembled WGS sequence"/>
</dbReference>
<feature type="coiled-coil region" evidence="3">
    <location>
        <begin position="172"/>
        <end position="206"/>
    </location>
</feature>
<dbReference type="Gene3D" id="1.10.287.470">
    <property type="entry name" value="Helix hairpin bin"/>
    <property type="match status" value="1"/>
</dbReference>